<feature type="region of interest" description="Disordered" evidence="1">
    <location>
        <begin position="182"/>
        <end position="254"/>
    </location>
</feature>
<protein>
    <recommendedName>
        <fullName evidence="4">DUF4283 domain-containing protein</fullName>
    </recommendedName>
</protein>
<feature type="compositionally biased region" description="Basic and acidic residues" evidence="1">
    <location>
        <begin position="237"/>
        <end position="250"/>
    </location>
</feature>
<gene>
    <name evidence="2" type="ORF">DY000_02041256</name>
</gene>
<reference evidence="2 3" key="1">
    <citation type="journal article" date="2020" name="BMC Genomics">
        <title>Intraspecific diversification of the crop wild relative Brassica cretica Lam. using demographic model selection.</title>
        <authorList>
            <person name="Kioukis A."/>
            <person name="Michalopoulou V.A."/>
            <person name="Briers L."/>
            <person name="Pirintsos S."/>
            <person name="Studholme D.J."/>
            <person name="Pavlidis P."/>
            <person name="Sarris P.F."/>
        </authorList>
    </citation>
    <scope>NUCLEOTIDE SEQUENCE [LARGE SCALE GENOMIC DNA]</scope>
    <source>
        <strain evidence="3">cv. PFS-1207/04</strain>
    </source>
</reference>
<sequence>MAPSFFCPLPTIKTDRLEELYTVHGMCPNFLRHLLALLVKAREEGLLFGLDEDVTSYMVSRIVIRTGEKSFFVFKIDEASVGNFDFSRLPCYWAEDIGFNLRSLERRSNWSSFDRSRIRAAFLMPGGSGVTPKIVGSSKDEVEHSQEEVEASSSNHPLSDRLERQLSRRSLFRTSRSVLAGKASSRLPPIPIPDSDDEGSPEGRRPHVPLSSGLQDNSVDASRKRRLSSKVVMQEPSRSKRESKDRKFILEGDGPLSMGQDDLVSLARRTRFVGCRPPSLGSPEEEGAYAKIVVASSKGDFLFWIVLSDASRRRGFVEVFSLRIRVDGSAEVVPSSLSYWVTEPRLLKSSRSRWSSILRGWMTHRWNSRSWLPRRRLVSFSSVSSVFREFPFGLIQSVSDGPIGDLLVVAPKKKGRIVGIGSVNEVARATSSYTSRRDEETAQMKARMDSQQVRLDSLEDLLDVMAVGNPVMQRMLSERRAALGMPARDPQESDPTRQQPSNPTNYFENM</sequence>
<evidence type="ECO:0000256" key="1">
    <source>
        <dbReference type="SAM" id="MobiDB-lite"/>
    </source>
</evidence>
<evidence type="ECO:0008006" key="4">
    <source>
        <dbReference type="Google" id="ProtNLM"/>
    </source>
</evidence>
<name>A0ABQ7BQ02_BRACR</name>
<feature type="region of interest" description="Disordered" evidence="1">
    <location>
        <begin position="131"/>
        <end position="165"/>
    </location>
</feature>
<keyword evidence="3" id="KW-1185">Reference proteome</keyword>
<comment type="caution">
    <text evidence="2">The sequence shown here is derived from an EMBL/GenBank/DDBJ whole genome shotgun (WGS) entry which is preliminary data.</text>
</comment>
<feature type="region of interest" description="Disordered" evidence="1">
    <location>
        <begin position="483"/>
        <end position="510"/>
    </location>
</feature>
<feature type="compositionally biased region" description="Polar residues" evidence="1">
    <location>
        <begin position="496"/>
        <end position="510"/>
    </location>
</feature>
<accession>A0ABQ7BQ02</accession>
<dbReference type="EMBL" id="QGKV02001507">
    <property type="protein sequence ID" value="KAF3534673.1"/>
    <property type="molecule type" value="Genomic_DNA"/>
</dbReference>
<evidence type="ECO:0000313" key="3">
    <source>
        <dbReference type="Proteomes" id="UP000266723"/>
    </source>
</evidence>
<organism evidence="2 3">
    <name type="scientific">Brassica cretica</name>
    <name type="common">Mustard</name>
    <dbReference type="NCBI Taxonomy" id="69181"/>
    <lineage>
        <taxon>Eukaryota</taxon>
        <taxon>Viridiplantae</taxon>
        <taxon>Streptophyta</taxon>
        <taxon>Embryophyta</taxon>
        <taxon>Tracheophyta</taxon>
        <taxon>Spermatophyta</taxon>
        <taxon>Magnoliopsida</taxon>
        <taxon>eudicotyledons</taxon>
        <taxon>Gunneridae</taxon>
        <taxon>Pentapetalae</taxon>
        <taxon>rosids</taxon>
        <taxon>malvids</taxon>
        <taxon>Brassicales</taxon>
        <taxon>Brassicaceae</taxon>
        <taxon>Brassiceae</taxon>
        <taxon>Brassica</taxon>
    </lineage>
</organism>
<proteinExistence type="predicted"/>
<feature type="compositionally biased region" description="Basic and acidic residues" evidence="1">
    <location>
        <begin position="138"/>
        <end position="147"/>
    </location>
</feature>
<evidence type="ECO:0000313" key="2">
    <source>
        <dbReference type="EMBL" id="KAF3534673.1"/>
    </source>
</evidence>
<dbReference type="Proteomes" id="UP000266723">
    <property type="component" value="Unassembled WGS sequence"/>
</dbReference>